<keyword evidence="4" id="KW-0808">Transferase</keyword>
<dbReference type="CAZy" id="GT6">
    <property type="family name" value="Glycosyltransferase Family 6"/>
</dbReference>
<dbReference type="GO" id="GO:0016020">
    <property type="term" value="C:membrane"/>
    <property type="evidence" value="ECO:0007669"/>
    <property type="project" value="InterPro"/>
</dbReference>
<proteinExistence type="inferred from homology"/>
<evidence type="ECO:0000256" key="3">
    <source>
        <dbReference type="ARBA" id="ARBA00022676"/>
    </source>
</evidence>
<evidence type="ECO:0000256" key="1">
    <source>
        <dbReference type="ARBA" id="ARBA00001936"/>
    </source>
</evidence>
<evidence type="ECO:0000256" key="4">
    <source>
        <dbReference type="ARBA" id="ARBA00022679"/>
    </source>
</evidence>
<dbReference type="PANTHER" id="PTHR10462:SF49">
    <property type="entry name" value="GLOBOSIDE ALPHA-1,3-N-ACETYLGALACTOSAMINYLTRANSFERASE 1"/>
    <property type="match status" value="1"/>
</dbReference>
<dbReference type="InterPro" id="IPR005076">
    <property type="entry name" value="Glyco_trans_6"/>
</dbReference>
<comment type="similarity">
    <text evidence="2">Belongs to the glycosyltransferase 6 family.</text>
</comment>
<dbReference type="SUPFAM" id="SSF53448">
    <property type="entry name" value="Nucleotide-diphospho-sugar transferases"/>
    <property type="match status" value="1"/>
</dbReference>
<dbReference type="Gene3D" id="3.90.550.10">
    <property type="entry name" value="Spore Coat Polysaccharide Biosynthesis Protein SpsA, Chain A"/>
    <property type="match status" value="1"/>
</dbReference>
<dbReference type="GO" id="GO:0005975">
    <property type="term" value="P:carbohydrate metabolic process"/>
    <property type="evidence" value="ECO:0007669"/>
    <property type="project" value="InterPro"/>
</dbReference>
<reference evidence="5" key="1">
    <citation type="submission" date="2007-05" db="EMBL/GenBank/DDBJ databases">
        <title>Complete sequence of chromosome of Psychrobacter sp. PRwf-1.</title>
        <authorList>
            <consortium name="US DOE Joint Genome Institute"/>
            <person name="Copeland A."/>
            <person name="Lucas S."/>
            <person name="Lapidus A."/>
            <person name="Barry K."/>
            <person name="Detter J.C."/>
            <person name="Glavina del Rio T."/>
            <person name="Hammon N."/>
            <person name="Israni S."/>
            <person name="Dalin E."/>
            <person name="Tice H."/>
            <person name="Pitluck S."/>
            <person name="Chain P."/>
            <person name="Malfatti S."/>
            <person name="Shin M."/>
            <person name="Vergez L."/>
            <person name="Schmutz J."/>
            <person name="Larimer F."/>
            <person name="Land M."/>
            <person name="Hauser L."/>
            <person name="Kyrpides N."/>
            <person name="Kim E."/>
            <person name="Tiedje J."/>
            <person name="Richardson P."/>
        </authorList>
    </citation>
    <scope>NUCLEOTIDE SEQUENCE [LARGE SCALE GENOMIC DNA]</scope>
    <source>
        <strain evidence="5">PRwf-1</strain>
    </source>
</reference>
<dbReference type="HOGENOM" id="CLU_062445_0_0_6"/>
<dbReference type="KEGG" id="prw:PsycPRwf_0985"/>
<dbReference type="AlphaFoldDB" id="A5WE44"/>
<dbReference type="Pfam" id="PF03414">
    <property type="entry name" value="Glyco_transf_6"/>
    <property type="match status" value="1"/>
</dbReference>
<dbReference type="InterPro" id="IPR029044">
    <property type="entry name" value="Nucleotide-diphossugar_trans"/>
</dbReference>
<dbReference type="eggNOG" id="ENOG5032KHW">
    <property type="taxonomic scope" value="Bacteria"/>
</dbReference>
<evidence type="ECO:0000256" key="2">
    <source>
        <dbReference type="ARBA" id="ARBA00010413"/>
    </source>
</evidence>
<organism evidence="5">
    <name type="scientific">Psychrobacter sp. (strain PRwf-1)</name>
    <dbReference type="NCBI Taxonomy" id="349106"/>
    <lineage>
        <taxon>Bacteria</taxon>
        <taxon>Pseudomonadati</taxon>
        <taxon>Pseudomonadota</taxon>
        <taxon>Gammaproteobacteria</taxon>
        <taxon>Moraxellales</taxon>
        <taxon>Moraxellaceae</taxon>
        <taxon>Psychrobacter</taxon>
    </lineage>
</organism>
<keyword evidence="3" id="KW-0328">Glycosyltransferase</keyword>
<evidence type="ECO:0000313" key="5">
    <source>
        <dbReference type="EMBL" id="ABQ93935.1"/>
    </source>
</evidence>
<accession>A5WE44</accession>
<comment type="cofactor">
    <cofactor evidence="1">
        <name>Mn(2+)</name>
        <dbReference type="ChEBI" id="CHEBI:29035"/>
    </cofactor>
</comment>
<dbReference type="EMBL" id="CP000713">
    <property type="protein sequence ID" value="ABQ93935.1"/>
    <property type="molecule type" value="Genomic_DNA"/>
</dbReference>
<dbReference type="GO" id="GO:0016758">
    <property type="term" value="F:hexosyltransferase activity"/>
    <property type="evidence" value="ECO:0007669"/>
    <property type="project" value="InterPro"/>
</dbReference>
<dbReference type="STRING" id="349106.PsycPRwf_0985"/>
<gene>
    <name evidence="5" type="ordered locus">PsycPRwf_0985</name>
</gene>
<dbReference type="PANTHER" id="PTHR10462">
    <property type="entry name" value="GLYCOSYLTRANSFERASE-RELATED"/>
    <property type="match status" value="1"/>
</dbReference>
<protein>
    <recommendedName>
        <fullName evidence="6">Glycosyl transferase family 6</fullName>
    </recommendedName>
</protein>
<sequence>MKITELNMSLSTSALSNNSKPSVAILYIATGRYTVFWDYFYKSAEKYLLPDCNKHYILFTDSDALIDSFRTKSDQVTALKKEAMEWPFCTLMRFRFFLDAENIIKQHDFVFFFNANTEFLSTITQYDLLPLGSHENLTLCLQPHMFHRNREKYTYDRNPKSTAYIAYGEGKYYFTGALNGGKSAAFLDLCHTLYNNTQSDLKQDIIALWHDESHLNKFALGREDIKILPPYFTRGEREYWKKTSKLMFSDKSHYRFGGHAYLRSETDEKITQAEWNKKNAKRRRKLKFRAKQYISSLLFRQ</sequence>
<dbReference type="GO" id="GO:0031982">
    <property type="term" value="C:vesicle"/>
    <property type="evidence" value="ECO:0007669"/>
    <property type="project" value="TreeGrafter"/>
</dbReference>
<evidence type="ECO:0008006" key="6">
    <source>
        <dbReference type="Google" id="ProtNLM"/>
    </source>
</evidence>
<name>A5WE44_PSYWF</name>